<dbReference type="Gene3D" id="3.40.50.1000">
    <property type="entry name" value="HAD superfamily/HAD-like"/>
    <property type="match status" value="1"/>
</dbReference>
<gene>
    <name evidence="16" type="ORF">J2S23_001436</name>
</gene>
<evidence type="ECO:0000256" key="1">
    <source>
        <dbReference type="ARBA" id="ARBA00004127"/>
    </source>
</evidence>
<evidence type="ECO:0000256" key="2">
    <source>
        <dbReference type="ARBA" id="ARBA00006024"/>
    </source>
</evidence>
<dbReference type="NCBIfam" id="TIGR01494">
    <property type="entry name" value="ATPase_P-type"/>
    <property type="match status" value="1"/>
</dbReference>
<keyword evidence="5 14" id="KW-0479">Metal-binding</keyword>
<keyword evidence="11" id="KW-0186">Copper</keyword>
<dbReference type="SFLD" id="SFLDS00003">
    <property type="entry name" value="Haloacid_Dehalogenase"/>
    <property type="match status" value="1"/>
</dbReference>
<keyword evidence="17" id="KW-1185">Reference proteome</keyword>
<evidence type="ECO:0000256" key="3">
    <source>
        <dbReference type="ARBA" id="ARBA00012517"/>
    </source>
</evidence>
<comment type="similarity">
    <text evidence="2 14">Belongs to the cation transport ATPase (P-type) (TC 3.A.3) family. Type IB subfamily.</text>
</comment>
<feature type="transmembrane region" description="Helical" evidence="14">
    <location>
        <begin position="97"/>
        <end position="117"/>
    </location>
</feature>
<evidence type="ECO:0000256" key="4">
    <source>
        <dbReference type="ARBA" id="ARBA00022692"/>
    </source>
</evidence>
<keyword evidence="10 14" id="KW-1133">Transmembrane helix</keyword>
<dbReference type="InterPro" id="IPR027256">
    <property type="entry name" value="P-typ_ATPase_IB"/>
</dbReference>
<organism evidence="16 17">
    <name type="scientific">Streptococcus moroccensis</name>
    <dbReference type="NCBI Taxonomy" id="1451356"/>
    <lineage>
        <taxon>Bacteria</taxon>
        <taxon>Bacillati</taxon>
        <taxon>Bacillota</taxon>
        <taxon>Bacilli</taxon>
        <taxon>Lactobacillales</taxon>
        <taxon>Streptococcaceae</taxon>
        <taxon>Streptococcus</taxon>
    </lineage>
</organism>
<dbReference type="CDD" id="cd00371">
    <property type="entry name" value="HMA"/>
    <property type="match status" value="1"/>
</dbReference>
<dbReference type="InterPro" id="IPR018303">
    <property type="entry name" value="ATPase_P-typ_P_site"/>
</dbReference>
<feature type="transmembrane region" description="Helical" evidence="14">
    <location>
        <begin position="168"/>
        <end position="188"/>
    </location>
</feature>
<keyword evidence="7" id="KW-0813">Transport</keyword>
<protein>
    <recommendedName>
        <fullName evidence="3">P-type Cu(+) transporter</fullName>
        <ecNumber evidence="3">7.2.2.8</ecNumber>
    </recommendedName>
</protein>
<feature type="domain" description="HMA" evidence="15">
    <location>
        <begin position="2"/>
        <end position="68"/>
    </location>
</feature>
<evidence type="ECO:0000256" key="10">
    <source>
        <dbReference type="ARBA" id="ARBA00022989"/>
    </source>
</evidence>
<dbReference type="PROSITE" id="PS50846">
    <property type="entry name" value="HMA_2"/>
    <property type="match status" value="1"/>
</dbReference>
<dbReference type="Gene3D" id="2.70.150.10">
    <property type="entry name" value="Calcium-transporting ATPase, cytoplasmic transduction domain A"/>
    <property type="match status" value="1"/>
</dbReference>
<sequence>MTEKTFTLTGMTCAACAATIEMVVGELPGVREATVNLATERLVAKTEDPDFDWDQVIAEVAAAGYGASEKTERGQSAYQAEKAERQARYQKKKQETFLALALTIPLLYLSMGTMVGLPVPDSLSPDLAPLNFALAQLVLTLPVMWLGRGFYQRGLKTLFKGHPNMDSLIAVGTGAAFVYGLYAIYGISLGEHHFAHHLYLESVAVIISLIMVGKLLEARAKGQTSQAIEHLMNLAPKKATVIRYDQVVEIDTEDIRVGDIVRVKPGESIPVDGEIIAGQTSVDEAMITGESMPVTKAVGDTVISATINQNGSIDYQATRVGEDTTLAQIIQLVEHAQGSKAPIAAMADRISLYFVPIVIGLALLAALAWMIFGGKDIDFALQIFVSVLVIACPCALGLATPTAIMVGTGKGAEQGILVKSGQALESAHLVNTVVLDKTGTITEGRPRVTSLHPQGSWTEQELLQLAASSEVGSEHPLAKALLDAAKEAGLDLLPVTDFQAISGKGLTARYKNHQLALGNAKLMAQQGVDISSLASTDALLAQSGQTPLYLSSDDQLAGLIAVADQVKSTSQAAIEQLKAMGLTVVMLTGDHEGTAQAIAAEVGVTEVISQVLPADKVQAVERLQASGQRVAMVGDGINDAPALVQSDVGIAIGSGTDVAIESADIVLMHGNLEDVPAALKLSRATIRNIKQNLFWAFAYNILGIPVAMGLLYLFGGPLLDPMLAGLAMSLSSVSVVTNALRLRYLKS</sequence>
<dbReference type="PRINTS" id="PR00119">
    <property type="entry name" value="CATATPASE"/>
</dbReference>
<dbReference type="InterPro" id="IPR023299">
    <property type="entry name" value="ATPase_P-typ_cyto_dom_N"/>
</dbReference>
<comment type="catalytic activity">
    <reaction evidence="13">
        <text>Cu(+)(in) + ATP + H2O = Cu(+)(out) + ADP + phosphate + H(+)</text>
        <dbReference type="Rhea" id="RHEA:25792"/>
        <dbReference type="ChEBI" id="CHEBI:15377"/>
        <dbReference type="ChEBI" id="CHEBI:15378"/>
        <dbReference type="ChEBI" id="CHEBI:30616"/>
        <dbReference type="ChEBI" id="CHEBI:43474"/>
        <dbReference type="ChEBI" id="CHEBI:49552"/>
        <dbReference type="ChEBI" id="CHEBI:456216"/>
        <dbReference type="EC" id="7.2.2.8"/>
    </reaction>
</comment>
<dbReference type="EMBL" id="JAUSTM010000013">
    <property type="protein sequence ID" value="MDQ0222876.1"/>
    <property type="molecule type" value="Genomic_DNA"/>
</dbReference>
<dbReference type="InterPro" id="IPR044492">
    <property type="entry name" value="P_typ_ATPase_HD_dom"/>
</dbReference>
<dbReference type="InterPro" id="IPR023214">
    <property type="entry name" value="HAD_sf"/>
</dbReference>
<dbReference type="RefSeq" id="WP_307122052.1">
    <property type="nucleotide sequence ID" value="NZ_JAUSTM010000013.1"/>
</dbReference>
<dbReference type="Pfam" id="PF00403">
    <property type="entry name" value="HMA"/>
    <property type="match status" value="1"/>
</dbReference>
<evidence type="ECO:0000259" key="15">
    <source>
        <dbReference type="PROSITE" id="PS50846"/>
    </source>
</evidence>
<evidence type="ECO:0000256" key="8">
    <source>
        <dbReference type="ARBA" id="ARBA00022840"/>
    </source>
</evidence>
<dbReference type="SUPFAM" id="SSF56784">
    <property type="entry name" value="HAD-like"/>
    <property type="match status" value="1"/>
</dbReference>
<dbReference type="InterPro" id="IPR001757">
    <property type="entry name" value="P_typ_ATPase"/>
</dbReference>
<evidence type="ECO:0000256" key="7">
    <source>
        <dbReference type="ARBA" id="ARBA00022796"/>
    </source>
</evidence>
<dbReference type="Proteomes" id="UP001223079">
    <property type="component" value="Unassembled WGS sequence"/>
</dbReference>
<feature type="transmembrane region" description="Helical" evidence="14">
    <location>
        <begin position="693"/>
        <end position="715"/>
    </location>
</feature>
<dbReference type="PANTHER" id="PTHR43520">
    <property type="entry name" value="ATP7, ISOFORM B"/>
    <property type="match status" value="1"/>
</dbReference>
<dbReference type="Gene3D" id="3.30.70.100">
    <property type="match status" value="1"/>
</dbReference>
<dbReference type="InterPro" id="IPR017969">
    <property type="entry name" value="Heavy-metal-associated_CS"/>
</dbReference>
<dbReference type="InterPro" id="IPR059000">
    <property type="entry name" value="ATPase_P-type_domA"/>
</dbReference>
<evidence type="ECO:0000256" key="14">
    <source>
        <dbReference type="RuleBase" id="RU362081"/>
    </source>
</evidence>
<dbReference type="SUPFAM" id="SSF55008">
    <property type="entry name" value="HMA, heavy metal-associated domain"/>
    <property type="match status" value="1"/>
</dbReference>
<keyword evidence="14" id="KW-1003">Cell membrane</keyword>
<evidence type="ECO:0000256" key="13">
    <source>
        <dbReference type="ARBA" id="ARBA00049289"/>
    </source>
</evidence>
<evidence type="ECO:0000256" key="12">
    <source>
        <dbReference type="ARBA" id="ARBA00023136"/>
    </source>
</evidence>
<dbReference type="InterPro" id="IPR023298">
    <property type="entry name" value="ATPase_P-typ_TM_dom_sf"/>
</dbReference>
<dbReference type="CDD" id="cd02094">
    <property type="entry name" value="P-type_ATPase_Cu-like"/>
    <property type="match status" value="1"/>
</dbReference>
<dbReference type="SFLD" id="SFLDF00027">
    <property type="entry name" value="p-type_atpase"/>
    <property type="match status" value="1"/>
</dbReference>
<evidence type="ECO:0000256" key="6">
    <source>
        <dbReference type="ARBA" id="ARBA00022741"/>
    </source>
</evidence>
<dbReference type="InterPro" id="IPR006121">
    <property type="entry name" value="HMA_dom"/>
</dbReference>
<dbReference type="NCBIfam" id="TIGR01511">
    <property type="entry name" value="ATPase-IB1_Cu"/>
    <property type="match status" value="1"/>
</dbReference>
<dbReference type="PROSITE" id="PS01047">
    <property type="entry name" value="HMA_1"/>
    <property type="match status" value="1"/>
</dbReference>
<keyword evidence="6 14" id="KW-0547">Nucleotide-binding</keyword>
<dbReference type="Pfam" id="PF00702">
    <property type="entry name" value="Hydrolase"/>
    <property type="match status" value="1"/>
</dbReference>
<dbReference type="InterPro" id="IPR008250">
    <property type="entry name" value="ATPase_P-typ_transduc_dom_A_sf"/>
</dbReference>
<feature type="transmembrane region" description="Helical" evidence="14">
    <location>
        <begin position="129"/>
        <end position="147"/>
    </location>
</feature>
<accession>A0ABT9YTF0</accession>
<dbReference type="Pfam" id="PF00122">
    <property type="entry name" value="E1-E2_ATPase"/>
    <property type="match status" value="1"/>
</dbReference>
<keyword evidence="7" id="KW-0187">Copper transport</keyword>
<comment type="subcellular location">
    <subcellularLocation>
        <location evidence="14">Cell membrane</location>
    </subcellularLocation>
    <subcellularLocation>
        <location evidence="1">Endomembrane system</location>
        <topology evidence="1">Multi-pass membrane protein</topology>
    </subcellularLocation>
</comment>
<evidence type="ECO:0000313" key="16">
    <source>
        <dbReference type="EMBL" id="MDQ0222876.1"/>
    </source>
</evidence>
<keyword evidence="8 14" id="KW-0067">ATP-binding</keyword>
<evidence type="ECO:0000256" key="9">
    <source>
        <dbReference type="ARBA" id="ARBA00022967"/>
    </source>
</evidence>
<name>A0ABT9YTF0_9STRE</name>
<evidence type="ECO:0000256" key="5">
    <source>
        <dbReference type="ARBA" id="ARBA00022723"/>
    </source>
</evidence>
<evidence type="ECO:0000256" key="11">
    <source>
        <dbReference type="ARBA" id="ARBA00023008"/>
    </source>
</evidence>
<keyword evidence="7" id="KW-0406">Ion transport</keyword>
<feature type="transmembrane region" description="Helical" evidence="14">
    <location>
        <begin position="350"/>
        <end position="373"/>
    </location>
</feature>
<reference evidence="16 17" key="1">
    <citation type="submission" date="2023-07" db="EMBL/GenBank/DDBJ databases">
        <title>Genomic Encyclopedia of Type Strains, Phase IV (KMG-IV): sequencing the most valuable type-strain genomes for metagenomic binning, comparative biology and taxonomic classification.</title>
        <authorList>
            <person name="Goeker M."/>
        </authorList>
    </citation>
    <scope>NUCLEOTIDE SEQUENCE [LARGE SCALE GENOMIC DNA]</scope>
    <source>
        <strain evidence="16 17">DSM 105143</strain>
    </source>
</reference>
<feature type="transmembrane region" description="Helical" evidence="14">
    <location>
        <begin position="379"/>
        <end position="400"/>
    </location>
</feature>
<dbReference type="SUPFAM" id="SSF81653">
    <property type="entry name" value="Calcium ATPase, transduction domain A"/>
    <property type="match status" value="1"/>
</dbReference>
<dbReference type="PROSITE" id="PS00154">
    <property type="entry name" value="ATPASE_E1_E2"/>
    <property type="match status" value="1"/>
</dbReference>
<feature type="transmembrane region" description="Helical" evidence="14">
    <location>
        <begin position="194"/>
        <end position="216"/>
    </location>
</feature>
<keyword evidence="12 14" id="KW-0472">Membrane</keyword>
<dbReference type="PANTHER" id="PTHR43520:SF8">
    <property type="entry name" value="P-TYPE CU(+) TRANSPORTER"/>
    <property type="match status" value="1"/>
</dbReference>
<evidence type="ECO:0000313" key="17">
    <source>
        <dbReference type="Proteomes" id="UP001223079"/>
    </source>
</evidence>
<dbReference type="InterPro" id="IPR036163">
    <property type="entry name" value="HMA_dom_sf"/>
</dbReference>
<dbReference type="SUPFAM" id="SSF81665">
    <property type="entry name" value="Calcium ATPase, transmembrane domain M"/>
    <property type="match status" value="1"/>
</dbReference>
<dbReference type="SFLD" id="SFLDG00002">
    <property type="entry name" value="C1.7:_P-type_atpase_like"/>
    <property type="match status" value="1"/>
</dbReference>
<comment type="caution">
    <text evidence="16">The sequence shown here is derived from an EMBL/GenBank/DDBJ whole genome shotgun (WGS) entry which is preliminary data.</text>
</comment>
<dbReference type="EC" id="7.2.2.8" evidence="3"/>
<dbReference type="NCBIfam" id="TIGR01525">
    <property type="entry name" value="ATPase-IB_hvy"/>
    <property type="match status" value="1"/>
</dbReference>
<proteinExistence type="inferred from homology"/>
<dbReference type="PRINTS" id="PR00943">
    <property type="entry name" value="CUATPASE"/>
</dbReference>
<keyword evidence="9" id="KW-1278">Translocase</keyword>
<feature type="transmembrane region" description="Helical" evidence="14">
    <location>
        <begin position="721"/>
        <end position="740"/>
    </location>
</feature>
<dbReference type="InterPro" id="IPR036412">
    <property type="entry name" value="HAD-like_sf"/>
</dbReference>
<keyword evidence="4 14" id="KW-0812">Transmembrane</keyword>
<dbReference type="Gene3D" id="3.40.1110.10">
    <property type="entry name" value="Calcium-transporting ATPase, cytoplasmic domain N"/>
    <property type="match status" value="1"/>
</dbReference>